<dbReference type="RefSeq" id="WP_145028606.1">
    <property type="nucleotide sequence ID" value="NZ_CP036271.1"/>
</dbReference>
<organism evidence="1 2">
    <name type="scientific">Caulifigura coniformis</name>
    <dbReference type="NCBI Taxonomy" id="2527983"/>
    <lineage>
        <taxon>Bacteria</taxon>
        <taxon>Pseudomonadati</taxon>
        <taxon>Planctomycetota</taxon>
        <taxon>Planctomycetia</taxon>
        <taxon>Planctomycetales</taxon>
        <taxon>Planctomycetaceae</taxon>
        <taxon>Caulifigura</taxon>
    </lineage>
</organism>
<dbReference type="InParanoid" id="A0A517SBA1"/>
<name>A0A517SBA1_9PLAN</name>
<dbReference type="InterPro" id="IPR008969">
    <property type="entry name" value="CarboxyPept-like_regulatory"/>
</dbReference>
<dbReference type="AlphaFoldDB" id="A0A517SBA1"/>
<evidence type="ECO:0000313" key="2">
    <source>
        <dbReference type="Proteomes" id="UP000315700"/>
    </source>
</evidence>
<keyword evidence="2" id="KW-1185">Reference proteome</keyword>
<proteinExistence type="predicted"/>
<dbReference type="OrthoDB" id="232400at2"/>
<reference evidence="1 2" key="1">
    <citation type="submission" date="2019-02" db="EMBL/GenBank/DDBJ databases">
        <title>Deep-cultivation of Planctomycetes and their phenomic and genomic characterization uncovers novel biology.</title>
        <authorList>
            <person name="Wiegand S."/>
            <person name="Jogler M."/>
            <person name="Boedeker C."/>
            <person name="Pinto D."/>
            <person name="Vollmers J."/>
            <person name="Rivas-Marin E."/>
            <person name="Kohn T."/>
            <person name="Peeters S.H."/>
            <person name="Heuer A."/>
            <person name="Rast P."/>
            <person name="Oberbeckmann S."/>
            <person name="Bunk B."/>
            <person name="Jeske O."/>
            <person name="Meyerdierks A."/>
            <person name="Storesund J.E."/>
            <person name="Kallscheuer N."/>
            <person name="Luecker S."/>
            <person name="Lage O.M."/>
            <person name="Pohl T."/>
            <person name="Merkel B.J."/>
            <person name="Hornburger P."/>
            <person name="Mueller R.-W."/>
            <person name="Bruemmer F."/>
            <person name="Labrenz M."/>
            <person name="Spormann A.M."/>
            <person name="Op den Camp H."/>
            <person name="Overmann J."/>
            <person name="Amann R."/>
            <person name="Jetten M.S.M."/>
            <person name="Mascher T."/>
            <person name="Medema M.H."/>
            <person name="Devos D.P."/>
            <person name="Kaster A.-K."/>
            <person name="Ovreas L."/>
            <person name="Rohde M."/>
            <person name="Galperin M.Y."/>
            <person name="Jogler C."/>
        </authorList>
    </citation>
    <scope>NUCLEOTIDE SEQUENCE [LARGE SCALE GENOMIC DNA]</scope>
    <source>
        <strain evidence="1 2">Pan44</strain>
    </source>
</reference>
<sequence length="625" mass="68168">MRTAAQGSHRVRAWSLRPVIMLALVVVASPCRGELVPPALPDLSAATRAAQQAIDSPIDLQLKGPDLDAALRQLSRESSVSIRIDLGTLMARKVILSDPAPARLKAETLRAALQELLAPPTAMAGRPAPVSSHEGAIQIDGFRWGPSPRGGSFEQGRWLVNGQVLDEAGKPVPRAAVRLYCWAWVMFTSTDEAGRFTATLPANGKLEVEAWDEDGGRRGWIHVGHGLGIGVHQKAPKITLKPVRRATVHVTGADQQPVPGARVVLIGGGFPYDGSMTSAAGESLLEIPADLEVEAVIAWKHGAGLDYVGSREFGSTRGNAQPVLATDQPVRLQLSKQAPVQFRILDQFDRPAELSPLNPWVLNKEGQGGSFNLTHLHAREMQFTDQEGFVTFDWLPAWQKDKVNFSGWGRQYSFADAELTVQEASSKLQTIRVERKTIVRGRVFDIEGQPARDVFVISRGGGFNKKSDYCNGVADHEGRFELAVPVGQAYLFVALSRNGKQVSAAEERVIESFEVPANDIDLYLRPAIRVFGKFPPRAEWLEKEKPVLRLVGDDLNARRDVNLPGDGSITPVRAVDEIQLDLKPDGAFSVLVGPGRYELAPTKDAPGIPFELIEQTEYEVPVPPL</sequence>
<dbReference type="SUPFAM" id="SSF49464">
    <property type="entry name" value="Carboxypeptidase regulatory domain-like"/>
    <property type="match status" value="1"/>
</dbReference>
<dbReference type="Proteomes" id="UP000315700">
    <property type="component" value="Chromosome"/>
</dbReference>
<dbReference type="EMBL" id="CP036271">
    <property type="protein sequence ID" value="QDT53413.1"/>
    <property type="molecule type" value="Genomic_DNA"/>
</dbReference>
<gene>
    <name evidence="1" type="ORF">Pan44_14300</name>
</gene>
<protein>
    <submittedName>
        <fullName evidence="1">Nickel uptake substrate-specific transmembrane region</fullName>
    </submittedName>
</protein>
<accession>A0A517SBA1</accession>
<dbReference type="KEGG" id="ccos:Pan44_14300"/>
<keyword evidence="1" id="KW-0472">Membrane</keyword>
<keyword evidence="1" id="KW-0812">Transmembrane</keyword>
<evidence type="ECO:0000313" key="1">
    <source>
        <dbReference type="EMBL" id="QDT53413.1"/>
    </source>
</evidence>